<comment type="caution">
    <text evidence="9">The sequence shown here is derived from an EMBL/GenBank/DDBJ whole genome shotgun (WGS) entry which is preliminary data.</text>
</comment>
<feature type="domain" description="Partial AB-hydrolase lipase" evidence="8">
    <location>
        <begin position="735"/>
        <end position="794"/>
    </location>
</feature>
<feature type="transmembrane region" description="Helical" evidence="7">
    <location>
        <begin position="185"/>
        <end position="204"/>
    </location>
</feature>
<dbReference type="InterPro" id="IPR006693">
    <property type="entry name" value="AB_hydrolase_lipase"/>
</dbReference>
<evidence type="ECO:0000256" key="4">
    <source>
        <dbReference type="ARBA" id="ARBA00022963"/>
    </source>
</evidence>
<evidence type="ECO:0000256" key="2">
    <source>
        <dbReference type="ARBA" id="ARBA00022729"/>
    </source>
</evidence>
<keyword evidence="7" id="KW-1133">Transmembrane helix</keyword>
<keyword evidence="7" id="KW-0472">Membrane</keyword>
<feature type="domain" description="Partial AB-hydrolase lipase" evidence="8">
    <location>
        <begin position="234"/>
        <end position="292"/>
    </location>
</feature>
<keyword evidence="4" id="KW-0442">Lipid degradation</keyword>
<keyword evidence="3" id="KW-0378">Hydrolase</keyword>
<dbReference type="SUPFAM" id="SSF53474">
    <property type="entry name" value="alpha/beta-Hydrolases"/>
    <property type="match status" value="3"/>
</dbReference>
<evidence type="ECO:0000259" key="8">
    <source>
        <dbReference type="Pfam" id="PF04083"/>
    </source>
</evidence>
<sequence>MQRLRSSGTVLSRSQAITQLRKKAFRSWAAVQDTYFSTKDIFESHKVVFTVGTSIASVATAWFGYTLRHVHVSRVDQRLESIEKAMKNNHNLEQSEIRNIMDSGTIGLPSCIATAGTTLVIGYALGWRGGRWYANRKFRREQMKLLGQIKPKRWPLLRRIEPKAWQFQFLRRPLTRPRTQDNHMLANKILSCIVVVILVCESVVGTRTKLFAANKGQDAASALAPSPSDDGICATMVATQGYACEEHTVTTQDGYILSMQRIPAGKSGEATGNGVPVLLQHGLLMDGITWLLLPPGQSLAFLLADNGYEVWIGNTRGTKYSLGHTSLSPDDRAYWEWSWDELVAYDLPATFQYVRDQTGQKIHYVGHSLGTLVAFAAFSKDMQLKNLRSAALLSPIAYLGQMPSPLARTAAENYVAEALYDADFRQFDPKGKAAVEFLKAVCQEPGVDCTHLLTAFTVIRDGMIAMFDYKDGNMQHYGQPTPPVYNMTSIPDDLPLFLSYGGADALSDVKDVKLLMNNLENHDGDKLVLQYRDDYAHADFVMGETAKQDTIVSMYGLPTVADTQQLIQIIRCLLPRKAGKHTKISCIACPNCLSWSDALALRTNCCRYVLHQIEFSSAFSFTQLNEAFGLSYMDSSIQCDEHSKVTKILSIIFITVAYNGFRHKSVSSTYAPEKLTYNGFRHYNQPTPVYNMENIPKDCSSFPQLWRERTPVELVAATRTKLQLIDDADGGICKSMVETQGYTCQEHKVTARDGYILGLHRIPKGRSGNKTPNKELPVLLQHGLLMDASAWLLNPQDQALAFILADNGFDVWLANTRGTNSSRGHTLLTPNNPAYRDWSWDELAAYDLPALFEYVNNQTGQKLHYVGHSLGTLTALAAFSQENLLNLLRSAALLGPVAYMGQMSSLFLRILMNIFLAEVTQISAYSFALKNMVCSSQNLNSETQQLVKFICKTPGVDCSDFLATITGPNCCLSSASKATLFKNFPQSTAKKNMIHLSQSESHSFPALSCLVISVYGFWIVVRMGTLEMYDYGLEDANMEHYKQPTPPVYNMANIPKDVPLFLSYGGRDAISDVNDVGLLLDNLKDHDKDKLVVEYREDYAHLDFIMSVNANQLKPLRSKMANPSTTLIFMALLCISAAAAAATKNKLYSIENSNVGLCKSLVETQGYICQEHKVTTEDGYILGLQRIPNGRSGNTTADKLPILLQHGLLLDASSWLFNPPEESLPFILADHGFDVWLSNARGTRSSRGHTSLSPNDPAYWDWSWDEMVVYDLPTSVQYVRDQTGQKLHYVGHSMGTLAVLAAFSEKKLFNLLRSAALLSPVAYLGQIPSLILRTAAETFLAEEVKLLGFPEVPNEQIIKLVQSICRSQGIDCSNLLEAVGGPNCCLSHSSIDALFKNLLQPTSTKNLIHFAQMIRKGTIEMYDYSHAYMNMEHYRKPTPPVYNMANIPKDIPLFLSYGGRDSISDVNDVGVLLDDLEDHDKDKLVVLYREDYAHLDFIMSVNANQLREREREREGESESV</sequence>
<evidence type="ECO:0000313" key="10">
    <source>
        <dbReference type="Proteomes" id="UP000290289"/>
    </source>
</evidence>
<reference evidence="9 10" key="1">
    <citation type="submission" date="2018-10" db="EMBL/GenBank/DDBJ databases">
        <title>A high-quality apple genome assembly.</title>
        <authorList>
            <person name="Hu J."/>
        </authorList>
    </citation>
    <scope>NUCLEOTIDE SEQUENCE [LARGE SCALE GENOMIC DNA]</scope>
    <source>
        <strain evidence="10">cv. HFTH1</strain>
        <tissue evidence="9">Young leaf</tissue>
    </source>
</reference>
<accession>A0A498HES3</accession>
<dbReference type="STRING" id="3750.A0A498HES3"/>
<dbReference type="FunFam" id="3.40.50.1820:FF:000126">
    <property type="entry name" value="Lipase"/>
    <property type="match status" value="2"/>
</dbReference>
<dbReference type="FunFam" id="3.40.50.1820:FF:000057">
    <property type="entry name" value="Lipase"/>
    <property type="match status" value="1"/>
</dbReference>
<gene>
    <name evidence="9" type="ORF">DVH24_028102</name>
</gene>
<dbReference type="GO" id="GO:0016787">
    <property type="term" value="F:hydrolase activity"/>
    <property type="evidence" value="ECO:0007669"/>
    <property type="project" value="UniProtKB-KW"/>
</dbReference>
<organism evidence="9 10">
    <name type="scientific">Malus domestica</name>
    <name type="common">Apple</name>
    <name type="synonym">Pyrus malus</name>
    <dbReference type="NCBI Taxonomy" id="3750"/>
    <lineage>
        <taxon>Eukaryota</taxon>
        <taxon>Viridiplantae</taxon>
        <taxon>Streptophyta</taxon>
        <taxon>Embryophyta</taxon>
        <taxon>Tracheophyta</taxon>
        <taxon>Spermatophyta</taxon>
        <taxon>Magnoliopsida</taxon>
        <taxon>eudicotyledons</taxon>
        <taxon>Gunneridae</taxon>
        <taxon>Pentapetalae</taxon>
        <taxon>rosids</taxon>
        <taxon>fabids</taxon>
        <taxon>Rosales</taxon>
        <taxon>Rosaceae</taxon>
        <taxon>Amygdaloideae</taxon>
        <taxon>Maleae</taxon>
        <taxon>Malus</taxon>
    </lineage>
</organism>
<keyword evidence="10" id="KW-1185">Reference proteome</keyword>
<evidence type="ECO:0000256" key="3">
    <source>
        <dbReference type="ARBA" id="ARBA00022801"/>
    </source>
</evidence>
<dbReference type="PANTHER" id="PTHR11005">
    <property type="entry name" value="LYSOSOMAL ACID LIPASE-RELATED"/>
    <property type="match status" value="1"/>
</dbReference>
<evidence type="ECO:0000256" key="7">
    <source>
        <dbReference type="SAM" id="Phobius"/>
    </source>
</evidence>
<dbReference type="Pfam" id="PF04083">
    <property type="entry name" value="Abhydro_lipase"/>
    <property type="match status" value="3"/>
</dbReference>
<comment type="similarity">
    <text evidence="1">Belongs to the AB hydrolase superfamily. Lipase family.</text>
</comment>
<evidence type="ECO:0000256" key="1">
    <source>
        <dbReference type="ARBA" id="ARBA00010701"/>
    </source>
</evidence>
<keyword evidence="7" id="KW-0812">Transmembrane</keyword>
<keyword evidence="5" id="KW-0443">Lipid metabolism</keyword>
<evidence type="ECO:0000313" key="9">
    <source>
        <dbReference type="EMBL" id="RXH67955.1"/>
    </source>
</evidence>
<feature type="transmembrane region" description="Helical" evidence="7">
    <location>
        <begin position="47"/>
        <end position="65"/>
    </location>
</feature>
<feature type="transmembrane region" description="Helical" evidence="7">
    <location>
        <begin position="106"/>
        <end position="127"/>
    </location>
</feature>
<dbReference type="Proteomes" id="UP000290289">
    <property type="component" value="Chromosome 17"/>
</dbReference>
<dbReference type="EMBL" id="RDQH01000343">
    <property type="protein sequence ID" value="RXH67955.1"/>
    <property type="molecule type" value="Genomic_DNA"/>
</dbReference>
<protein>
    <recommendedName>
        <fullName evidence="8">Partial AB-hydrolase lipase domain-containing protein</fullName>
    </recommendedName>
</protein>
<evidence type="ECO:0000256" key="6">
    <source>
        <dbReference type="ARBA" id="ARBA00023180"/>
    </source>
</evidence>
<keyword evidence="2" id="KW-0732">Signal</keyword>
<dbReference type="GO" id="GO:0016042">
    <property type="term" value="P:lipid catabolic process"/>
    <property type="evidence" value="ECO:0007669"/>
    <property type="project" value="UniProtKB-KW"/>
</dbReference>
<keyword evidence="6" id="KW-0325">Glycoprotein</keyword>
<evidence type="ECO:0000256" key="5">
    <source>
        <dbReference type="ARBA" id="ARBA00023098"/>
    </source>
</evidence>
<name>A0A498HES3_MALDO</name>
<dbReference type="InterPro" id="IPR029058">
    <property type="entry name" value="AB_hydrolase_fold"/>
</dbReference>
<dbReference type="Gene3D" id="3.40.50.1820">
    <property type="entry name" value="alpha/beta hydrolase"/>
    <property type="match status" value="3"/>
</dbReference>
<feature type="domain" description="Partial AB-hydrolase lipase" evidence="8">
    <location>
        <begin position="1160"/>
        <end position="1218"/>
    </location>
</feature>
<proteinExistence type="inferred from homology"/>